<dbReference type="Pfam" id="PF10551">
    <property type="entry name" value="MULE"/>
    <property type="match status" value="1"/>
</dbReference>
<dbReference type="PANTHER" id="PTHR31973">
    <property type="entry name" value="POLYPROTEIN, PUTATIVE-RELATED"/>
    <property type="match status" value="1"/>
</dbReference>
<sequence length="1034" mass="116567">MSSIVLCLWGMSGFTFITLKLYHGGALLYEGEEARYVGGLVSEYVDVDVDTISYFEIKDYIKELGYSPNCKFSIRPPNSCILGDIDNDDILLAMCNCLQNGPVLEVYVHMPEEESGATFNKVGTTENRASENIEYNEVGEAAFNGVDVSLNTTSNIPSTSNPTAPNTDPSDSEDSEYSVKESDESTEESDDSEDSEPLEDDQYGSDVHEELIQLRAEKRSFLRRRKRRERIPADAEEVPCGNAGADLGFDETAINTNTLEGRLGGDEPYYANSNACSFETDTNDNCLEEGEKMRLKLPNTKRKKHTTDSVKFDPNSKKIVWQLGMVFESVKEFRLAVTKYAIQRRVQIEKCVNEPTRVRVRCCKVNCKWLLYASLDRKTNNFVIKTYMPIHLCQKASRNYLCNSKFIASVFKDKVIEQPNIRVFKLQELIRKKYNVHVGKTTARRARAKILNEIMGDYVKEFGRILDYKDELLRSNPGSTCVVKLVKMVGGQLLIAVAKDGNNQMLPLAWAVVENENTNSWSWFISLLQEDLGLGDGTNFTIMSDMQKGLDLAIKKLLPACEERRCARHILANWSQNWKGLQRKKLFWKCARSTFEAEFRENLEELSKLGTGIVDDLIYYDKEYWCKMYFNCEVKSDAIDNNMCESFNAWILSARHKTIISMLEEIRIKVMTRLARLSEFPNFWITNFSPMAMKVLKENIDKSMACNIEFNGVTGYEVLDGYKQHTVCLRKRECSCRSWMLKGIPCAHALAAMLHRQYDPYDFIHPCYSKERYLMTYSHFIQPMNNMPMWPESRNPLVAPPVIKKMPGRPRKLRRKEAGETMVSGKLSKTGLTMTCSLCHVKGHNKRSCHLRRSDGVGSIAEEHRATPTSNVEEPSSSRKGRGRGRPKKSTNIESEPVAKRGRGRPKSASASASASKVAPRTTAPPTTSRTPRHETSASASRASPRTTAPPTTSRTPTHEASASETATARKGKGVGNTTQFKRPRVTGMGVFQDENGLKTFNLGLPSSKILAGPKRVLRSNVVTGMLVSNQQVD</sequence>
<organism evidence="7 8">
    <name type="scientific">Solanum verrucosum</name>
    <dbReference type="NCBI Taxonomy" id="315347"/>
    <lineage>
        <taxon>Eukaryota</taxon>
        <taxon>Viridiplantae</taxon>
        <taxon>Streptophyta</taxon>
        <taxon>Embryophyta</taxon>
        <taxon>Tracheophyta</taxon>
        <taxon>Spermatophyta</taxon>
        <taxon>Magnoliopsida</taxon>
        <taxon>eudicotyledons</taxon>
        <taxon>Gunneridae</taxon>
        <taxon>Pentapetalae</taxon>
        <taxon>asterids</taxon>
        <taxon>lamiids</taxon>
        <taxon>Solanales</taxon>
        <taxon>Solanaceae</taxon>
        <taxon>Solanoideae</taxon>
        <taxon>Solaneae</taxon>
        <taxon>Solanum</taxon>
    </lineage>
</organism>
<feature type="domain" description="SWIM-type" evidence="6">
    <location>
        <begin position="716"/>
        <end position="757"/>
    </location>
</feature>
<gene>
    <name evidence="7" type="ORF">MTR67_022278</name>
</gene>
<feature type="region of interest" description="Disordered" evidence="5">
    <location>
        <begin position="844"/>
        <end position="981"/>
    </location>
</feature>
<dbReference type="InterPro" id="IPR058594">
    <property type="entry name" value="PB1-like_dom_pln"/>
</dbReference>
<feature type="compositionally biased region" description="Low complexity" evidence="5">
    <location>
        <begin position="937"/>
        <end position="969"/>
    </location>
</feature>
<dbReference type="InterPro" id="IPR004332">
    <property type="entry name" value="Transposase_MuDR"/>
</dbReference>
<feature type="compositionally biased region" description="Low complexity" evidence="5">
    <location>
        <begin position="152"/>
        <end position="169"/>
    </location>
</feature>
<feature type="compositionally biased region" description="Acidic residues" evidence="5">
    <location>
        <begin position="184"/>
        <end position="203"/>
    </location>
</feature>
<keyword evidence="1" id="KW-0479">Metal-binding</keyword>
<feature type="region of interest" description="Disordered" evidence="5">
    <location>
        <begin position="801"/>
        <end position="823"/>
    </location>
</feature>
<proteinExistence type="predicted"/>
<evidence type="ECO:0000256" key="5">
    <source>
        <dbReference type="SAM" id="MobiDB-lite"/>
    </source>
</evidence>
<evidence type="ECO:0000313" key="7">
    <source>
        <dbReference type="EMBL" id="WMV28893.1"/>
    </source>
</evidence>
<dbReference type="InterPro" id="IPR007527">
    <property type="entry name" value="Znf_SWIM"/>
</dbReference>
<feature type="compositionally biased region" description="Basic residues" evidence="5">
    <location>
        <begin position="806"/>
        <end position="815"/>
    </location>
</feature>
<evidence type="ECO:0000259" key="6">
    <source>
        <dbReference type="PROSITE" id="PS50966"/>
    </source>
</evidence>
<keyword evidence="8" id="KW-1185">Reference proteome</keyword>
<dbReference type="GO" id="GO:0003677">
    <property type="term" value="F:DNA binding"/>
    <property type="evidence" value="ECO:0007669"/>
    <property type="project" value="InterPro"/>
</dbReference>
<dbReference type="Pfam" id="PF03108">
    <property type="entry name" value="DBD_Tnp_Mut"/>
    <property type="match status" value="1"/>
</dbReference>
<keyword evidence="3" id="KW-0862">Zinc</keyword>
<name>A0AAF0QV30_SOLVR</name>
<dbReference type="SMART" id="SM00575">
    <property type="entry name" value="ZnF_PMZ"/>
    <property type="match status" value="1"/>
</dbReference>
<dbReference type="GO" id="GO:0008270">
    <property type="term" value="F:zinc ion binding"/>
    <property type="evidence" value="ECO:0007669"/>
    <property type="project" value="UniProtKB-KW"/>
</dbReference>
<dbReference type="PANTHER" id="PTHR31973:SF197">
    <property type="entry name" value="SWIM-TYPE DOMAIN-CONTAINING PROTEIN"/>
    <property type="match status" value="1"/>
</dbReference>
<evidence type="ECO:0000313" key="8">
    <source>
        <dbReference type="Proteomes" id="UP001234989"/>
    </source>
</evidence>
<accession>A0AAF0QV30</accession>
<dbReference type="InterPro" id="IPR006564">
    <property type="entry name" value="Znf_PMZ"/>
</dbReference>
<protein>
    <recommendedName>
        <fullName evidence="6">SWIM-type domain-containing protein</fullName>
    </recommendedName>
</protein>
<dbReference type="InterPro" id="IPR017956">
    <property type="entry name" value="AT_hook_DNA-bd_motif"/>
</dbReference>
<evidence type="ECO:0000256" key="3">
    <source>
        <dbReference type="ARBA" id="ARBA00022833"/>
    </source>
</evidence>
<dbReference type="Proteomes" id="UP001234989">
    <property type="component" value="Chromosome 5"/>
</dbReference>
<evidence type="ECO:0000256" key="2">
    <source>
        <dbReference type="ARBA" id="ARBA00022771"/>
    </source>
</evidence>
<dbReference type="Pfam" id="PF26130">
    <property type="entry name" value="PB1-like"/>
    <property type="match status" value="1"/>
</dbReference>
<dbReference type="Pfam" id="PF04434">
    <property type="entry name" value="SWIM"/>
    <property type="match status" value="1"/>
</dbReference>
<evidence type="ECO:0000256" key="4">
    <source>
        <dbReference type="PROSITE-ProRule" id="PRU00325"/>
    </source>
</evidence>
<dbReference type="AlphaFoldDB" id="A0AAF0QV30"/>
<dbReference type="InterPro" id="IPR018289">
    <property type="entry name" value="MULE_transposase_dom"/>
</dbReference>
<feature type="compositionally biased region" description="Basic residues" evidence="5">
    <location>
        <begin position="879"/>
        <end position="889"/>
    </location>
</feature>
<dbReference type="PROSITE" id="PS50966">
    <property type="entry name" value="ZF_SWIM"/>
    <property type="match status" value="1"/>
</dbReference>
<reference evidence="7" key="1">
    <citation type="submission" date="2023-08" db="EMBL/GenBank/DDBJ databases">
        <title>A de novo genome assembly of Solanum verrucosum Schlechtendal, a Mexican diploid species geographically isolated from the other diploid A-genome species in potato relatives.</title>
        <authorList>
            <person name="Hosaka K."/>
        </authorList>
    </citation>
    <scope>NUCLEOTIDE SEQUENCE</scope>
    <source>
        <tissue evidence="7">Young leaves</tissue>
    </source>
</reference>
<dbReference type="SMART" id="SM00384">
    <property type="entry name" value="AT_hook"/>
    <property type="match status" value="2"/>
</dbReference>
<feature type="compositionally biased region" description="Low complexity" evidence="5">
    <location>
        <begin position="908"/>
        <end position="930"/>
    </location>
</feature>
<dbReference type="PRINTS" id="PR00929">
    <property type="entry name" value="ATHOOK"/>
</dbReference>
<dbReference type="EMBL" id="CP133616">
    <property type="protein sequence ID" value="WMV28893.1"/>
    <property type="molecule type" value="Genomic_DNA"/>
</dbReference>
<feature type="region of interest" description="Disordered" evidence="5">
    <location>
        <begin position="152"/>
        <end position="206"/>
    </location>
</feature>
<keyword evidence="2 4" id="KW-0863">Zinc-finger</keyword>
<evidence type="ECO:0000256" key="1">
    <source>
        <dbReference type="ARBA" id="ARBA00022723"/>
    </source>
</evidence>